<dbReference type="AlphaFoldDB" id="A0A0F9ICX2"/>
<accession>A0A0F9ICX2</accession>
<reference evidence="1" key="1">
    <citation type="journal article" date="2015" name="Nature">
        <title>Complex archaea that bridge the gap between prokaryotes and eukaryotes.</title>
        <authorList>
            <person name="Spang A."/>
            <person name="Saw J.H."/>
            <person name="Jorgensen S.L."/>
            <person name="Zaremba-Niedzwiedzka K."/>
            <person name="Martijn J."/>
            <person name="Lind A.E."/>
            <person name="van Eijk R."/>
            <person name="Schleper C."/>
            <person name="Guy L."/>
            <person name="Ettema T.J."/>
        </authorList>
    </citation>
    <scope>NUCLEOTIDE SEQUENCE</scope>
</reference>
<comment type="caution">
    <text evidence="1">The sequence shown here is derived from an EMBL/GenBank/DDBJ whole genome shotgun (WGS) entry which is preliminary data.</text>
</comment>
<organism evidence="1">
    <name type="scientific">marine sediment metagenome</name>
    <dbReference type="NCBI Taxonomy" id="412755"/>
    <lineage>
        <taxon>unclassified sequences</taxon>
        <taxon>metagenomes</taxon>
        <taxon>ecological metagenomes</taxon>
    </lineage>
</organism>
<proteinExistence type="predicted"/>
<sequence>MVPGRELSANYKGHWSKKAKLVKIFKDAAYYCALQANPERITLSKASVELTFVVPDLRYVKDPDNAIASVKAAIDGCVLAGIVPDDSSEYLSYRMPIMWEHDKTRAPLTILEFKEATK</sequence>
<name>A0A0F9ICX2_9ZZZZ</name>
<gene>
    <name evidence="1" type="ORF">LCGC14_1956660</name>
</gene>
<evidence type="ECO:0000313" key="1">
    <source>
        <dbReference type="EMBL" id="KKL85242.1"/>
    </source>
</evidence>
<dbReference type="SUPFAM" id="SSF103084">
    <property type="entry name" value="Holliday junction resolvase RusA"/>
    <property type="match status" value="1"/>
</dbReference>
<dbReference type="Gene3D" id="3.30.1330.70">
    <property type="entry name" value="Holliday junction resolvase RusA"/>
    <property type="match status" value="1"/>
</dbReference>
<dbReference type="GO" id="GO:0006281">
    <property type="term" value="P:DNA repair"/>
    <property type="evidence" value="ECO:0007669"/>
    <property type="project" value="InterPro"/>
</dbReference>
<protein>
    <submittedName>
        <fullName evidence="1">Uncharacterized protein</fullName>
    </submittedName>
</protein>
<dbReference type="InterPro" id="IPR036614">
    <property type="entry name" value="RusA-like_sf"/>
</dbReference>
<dbReference type="GO" id="GO:0006310">
    <property type="term" value="P:DNA recombination"/>
    <property type="evidence" value="ECO:0007669"/>
    <property type="project" value="InterPro"/>
</dbReference>
<dbReference type="EMBL" id="LAZR01021462">
    <property type="protein sequence ID" value="KKL85242.1"/>
    <property type="molecule type" value="Genomic_DNA"/>
</dbReference>
<dbReference type="GO" id="GO:0000287">
    <property type="term" value="F:magnesium ion binding"/>
    <property type="evidence" value="ECO:0007669"/>
    <property type="project" value="InterPro"/>
</dbReference>